<evidence type="ECO:0000256" key="4">
    <source>
        <dbReference type="PIRNR" id="PIRNR005054"/>
    </source>
</evidence>
<dbReference type="GO" id="GO:0016788">
    <property type="term" value="F:hydrolase activity, acting on ester bonds"/>
    <property type="evidence" value="ECO:0007669"/>
    <property type="project" value="InterPro"/>
</dbReference>
<comment type="function">
    <text evidence="4">CRISPR (clustered regularly interspaced short palindromic repeat), is an adaptive immune system that provides protection against mobile genetic elements (viruses, transposable elements and conjugative plasmids). CRISPR clusters contain sequences complementary to antecedent mobile elements and target invading nucleic acids. CRISPR clusters are transcribed and processed into CRISPR RNA (crRNA).</text>
</comment>
<dbReference type="PANTHER" id="PTHR36984:SF1">
    <property type="entry name" value="CRISPR-ASSOCIATED ENDORIBONUCLEASE CAS6 1"/>
    <property type="match status" value="1"/>
</dbReference>
<dbReference type="EMBL" id="FQVH01000020">
    <property type="protein sequence ID" value="SHF38647.1"/>
    <property type="molecule type" value="Genomic_DNA"/>
</dbReference>
<dbReference type="CDD" id="cd21140">
    <property type="entry name" value="Cas6_I-like"/>
    <property type="match status" value="1"/>
</dbReference>
<protein>
    <recommendedName>
        <fullName evidence="4">CRISPR-associated endoribonuclease</fullName>
    </recommendedName>
</protein>
<keyword evidence="2" id="KW-0694">RNA-binding</keyword>
<evidence type="ECO:0000256" key="5">
    <source>
        <dbReference type="PIRSR" id="PIRSR005054-1"/>
    </source>
</evidence>
<accession>A0A1M5B8L6</accession>
<dbReference type="GO" id="GO:0051607">
    <property type="term" value="P:defense response to virus"/>
    <property type="evidence" value="ECO:0007669"/>
    <property type="project" value="UniProtKB-KW"/>
</dbReference>
<dbReference type="InterPro" id="IPR010156">
    <property type="entry name" value="CRISPR-assoc_prot_Cas6"/>
</dbReference>
<evidence type="ECO:0000259" key="7">
    <source>
        <dbReference type="Pfam" id="PF01881"/>
    </source>
</evidence>
<keyword evidence="9" id="KW-1185">Reference proteome</keyword>
<dbReference type="PANTHER" id="PTHR36984">
    <property type="entry name" value="CRISPR-ASSOCIATED ENDORIBONUCLEASE CAS6 1"/>
    <property type="match status" value="1"/>
</dbReference>
<proteinExistence type="inferred from homology"/>
<dbReference type="Pfam" id="PF21350">
    <property type="entry name" value="Cas6_I-A"/>
    <property type="match status" value="1"/>
</dbReference>
<dbReference type="RefSeq" id="WP_073344327.1">
    <property type="nucleotide sequence ID" value="NZ_FQVH01000020.1"/>
</dbReference>
<dbReference type="OrthoDB" id="9797488at2"/>
<dbReference type="GO" id="GO:0003723">
    <property type="term" value="F:RNA binding"/>
    <property type="evidence" value="ECO:0007669"/>
    <property type="project" value="UniProtKB-KW"/>
</dbReference>
<organism evidence="8 9">
    <name type="scientific">Caldanaerobius fijiensis DSM 17918</name>
    <dbReference type="NCBI Taxonomy" id="1121256"/>
    <lineage>
        <taxon>Bacteria</taxon>
        <taxon>Bacillati</taxon>
        <taxon>Bacillota</taxon>
        <taxon>Clostridia</taxon>
        <taxon>Thermoanaerobacterales</taxon>
        <taxon>Thermoanaerobacteraceae</taxon>
        <taxon>Caldanaerobius</taxon>
    </lineage>
</organism>
<dbReference type="STRING" id="1121256.SAMN02746089_01814"/>
<feature type="domain" description="CRISPR associated protein Cas6 C-terminal" evidence="7">
    <location>
        <begin position="123"/>
        <end position="243"/>
    </location>
</feature>
<evidence type="ECO:0000256" key="6">
    <source>
        <dbReference type="PIRSR" id="PIRSR005054-50"/>
    </source>
</evidence>
<evidence type="ECO:0000256" key="3">
    <source>
        <dbReference type="ARBA" id="ARBA00023118"/>
    </source>
</evidence>
<dbReference type="Pfam" id="PF01881">
    <property type="entry name" value="Cas_Cas6_C"/>
    <property type="match status" value="1"/>
</dbReference>
<evidence type="ECO:0000313" key="8">
    <source>
        <dbReference type="EMBL" id="SHF38647.1"/>
    </source>
</evidence>
<feature type="site" description="Transition state stabilizer" evidence="5">
    <location>
        <position position="53"/>
    </location>
</feature>
<name>A0A1M5B8L6_9THEO</name>
<dbReference type="Gene3D" id="3.30.70.1900">
    <property type="match status" value="1"/>
</dbReference>
<comment type="similarity">
    <text evidence="1 4">Belongs to the CRISPR-associated protein Cas6/Cse3/CasE family.</text>
</comment>
<dbReference type="InterPro" id="IPR045747">
    <property type="entry name" value="CRISPR-assoc_prot_Cas6_N_sf"/>
</dbReference>
<dbReference type="Proteomes" id="UP000184088">
    <property type="component" value="Unassembled WGS sequence"/>
</dbReference>
<gene>
    <name evidence="8" type="ORF">SAMN02746089_01814</name>
</gene>
<feature type="active site" description="Proton acceptor" evidence="6">
    <location>
        <position position="28"/>
    </location>
</feature>
<dbReference type="InterPro" id="IPR049435">
    <property type="entry name" value="Cas_Cas6_C"/>
</dbReference>
<evidence type="ECO:0000313" key="9">
    <source>
        <dbReference type="Proteomes" id="UP000184088"/>
    </source>
</evidence>
<dbReference type="AlphaFoldDB" id="A0A1M5B8L6"/>
<feature type="active site" description="Proton donor" evidence="6">
    <location>
        <position position="41"/>
    </location>
</feature>
<dbReference type="PIRSF" id="PIRSF005054">
    <property type="entry name" value="PF1131"/>
    <property type="match status" value="1"/>
</dbReference>
<evidence type="ECO:0000256" key="2">
    <source>
        <dbReference type="ARBA" id="ARBA00022884"/>
    </source>
</evidence>
<dbReference type="NCBIfam" id="TIGR01877">
    <property type="entry name" value="cas_cas6"/>
    <property type="match status" value="1"/>
</dbReference>
<dbReference type="Gene3D" id="3.30.70.1890">
    <property type="match status" value="1"/>
</dbReference>
<reference evidence="8 9" key="1">
    <citation type="submission" date="2016-11" db="EMBL/GenBank/DDBJ databases">
        <authorList>
            <person name="Jaros S."/>
            <person name="Januszkiewicz K."/>
            <person name="Wedrychowicz H."/>
        </authorList>
    </citation>
    <scope>NUCLEOTIDE SEQUENCE [LARGE SCALE GENOMIC DNA]</scope>
    <source>
        <strain evidence="8 9">DSM 17918</strain>
    </source>
</reference>
<evidence type="ECO:0000256" key="1">
    <source>
        <dbReference type="ARBA" id="ARBA00005937"/>
    </source>
</evidence>
<sequence length="245" mass="28651">MRIRLEFDSENDLVLPVQYNSIIQGFIYRNIKDENYSQFLHEEGYKYGKRKLKFFTFSRLEGKVKIMGNKIRIKPPASLVISSPIEDFIHDIAENIFRKDTLYLGNQKVTLRKLDIYSPTNLDSRVKIKMLSPVVMYSTVNNGESKYTHYYSPWDSVFSYLARRNIEMKYEIITGFRPENAKFEIIPTGLKDEKYQKIVNFKGTVIKGWMGTYYLEGNPELIKLAYDTGLCSKNSEGFGCFEIIK</sequence>
<keyword evidence="3" id="KW-0051">Antiviral defense</keyword>